<gene>
    <name evidence="1" type="ORF">DVJ83_16085</name>
</gene>
<dbReference type="AlphaFoldDB" id="A0A345IN73"/>
<evidence type="ECO:0000313" key="1">
    <source>
        <dbReference type="EMBL" id="AXH01146.1"/>
    </source>
</evidence>
<accession>A0A345IN73</accession>
<sequence>MTTNQTINRREGWALRRSTFIPAVPAVKGEDTFTELLSQVQRDYVRLSDVETLQLARVCWAGGEHAEWAADMLSRNAGPIVLEVAYFYSTRFGGLLEAYDAAWHTLSKLLPEAKEVKVPNSDKTTIRKTGWNGEKSGLRFLSWVERKLYAEMPTAAQRLVDEKRESGAPAAIAAGRSRVLYTVGNDAELYDWLMDEADRAKTQPRKGMPGGRKNLIVAKGGDKRFSRKATAKAVAALTASLQSKAQAVKGEALILQPHVSMWESLGAERWDIVLSLGAKDVAHLPVTPKWVAAAVRAGARATLRKPGLGERTEREALALSRVGEGWVARNSKAARLDALVGNDQDERLADIIAATEPQEAARFEVSLHKADENRAFRAYKQYGPVYGPILLSLPVRELLPVQRRRKQEAEVRERFQAFCERAGLSGKQQMDAIAAARLAAHELGLDPKKVSAGEARVRFQGVQDALRGRKPVGKKGQLGFALSAALSGTKLAEVSSEEAKVAKALRKAFPKLKWGFSLAAALVFGRKLNAQGKADRQFVEACRKAGVRVKLAAEALEMVKDVPTATRKGERVRVCAGKPYLRSWQRAIEAEVWKVEGWANQTRAAQLALGAEAQAANAAIDAAPNELWVAAMDKYEPVAFRAHKAAKVAGRYADRLALTSEILEDCAARVDIAWALNAMLEAEASEYEAHCAANPNTWWADAYAALSLSDVPF</sequence>
<dbReference type="Proteomes" id="UP000253744">
    <property type="component" value="Plasmid pDrdI"/>
</dbReference>
<geneLocation type="plasmid" evidence="2">
    <name>pdrdi</name>
</geneLocation>
<protein>
    <submittedName>
        <fullName evidence="1">Uncharacterized protein</fullName>
    </submittedName>
</protein>
<evidence type="ECO:0000313" key="2">
    <source>
        <dbReference type="Proteomes" id="UP000253744"/>
    </source>
</evidence>
<keyword evidence="1" id="KW-0614">Plasmid</keyword>
<proteinExistence type="predicted"/>
<name>A0A345IN73_9DEIO</name>
<organism evidence="1 2">
    <name type="scientific">Deinococcus wulumuqiensis</name>
    <dbReference type="NCBI Taxonomy" id="980427"/>
    <lineage>
        <taxon>Bacteria</taxon>
        <taxon>Thermotogati</taxon>
        <taxon>Deinococcota</taxon>
        <taxon>Deinococci</taxon>
        <taxon>Deinococcales</taxon>
        <taxon>Deinococcaceae</taxon>
        <taxon>Deinococcus</taxon>
    </lineage>
</organism>
<dbReference type="EMBL" id="CP031163">
    <property type="protein sequence ID" value="AXH01146.1"/>
    <property type="molecule type" value="Genomic_DNA"/>
</dbReference>
<reference evidence="1 2" key="1">
    <citation type="submission" date="2018-07" db="EMBL/GenBank/DDBJ databases">
        <title>Complete Genome and Methylome Analysis of Deinococcus wulumuqiensis NEB 479.</title>
        <authorList>
            <person name="Fomenkov A."/>
            <person name="Luyten Y."/>
            <person name="Vincze T."/>
            <person name="Anton B.P."/>
            <person name="Clark T."/>
            <person name="Roberts R.J."/>
            <person name="Morgan R.D."/>
        </authorList>
    </citation>
    <scope>NUCLEOTIDE SEQUENCE [LARGE SCALE GENOMIC DNA]</scope>
    <source>
        <strain evidence="1 2">NEB 479</strain>
        <plasmid evidence="2">Plasmid pdrdi</plasmid>
    </source>
</reference>
<dbReference type="KEGG" id="dwu:DVJ83_16085"/>